<proteinExistence type="predicted"/>
<dbReference type="STRING" id="585501.HMPREF6123_1779"/>
<dbReference type="AlphaFoldDB" id="C2KZ60"/>
<dbReference type="GO" id="GO:0003723">
    <property type="term" value="F:RNA binding"/>
    <property type="evidence" value="ECO:0007669"/>
    <property type="project" value="InterPro"/>
</dbReference>
<dbReference type="Gene3D" id="3.10.129.130">
    <property type="match status" value="1"/>
</dbReference>
<comment type="caution">
    <text evidence="1">The sequence shown here is derived from an EMBL/GenBank/DDBJ whole genome shotgun (WGS) entry which is preliminary data.</text>
</comment>
<evidence type="ECO:0000313" key="2">
    <source>
        <dbReference type="Proteomes" id="UP000004121"/>
    </source>
</evidence>
<protein>
    <submittedName>
        <fullName evidence="1">Uncharacterized protein</fullName>
    </submittedName>
</protein>
<dbReference type="InterPro" id="IPR025911">
    <property type="entry name" value="ToxN/AbiQ_toxin"/>
</dbReference>
<dbReference type="InterPro" id="IPR053735">
    <property type="entry name" value="Type_III_TA_endoRNase"/>
</dbReference>
<gene>
    <name evidence="1" type="ORF">HMPREF6123_1779</name>
</gene>
<dbReference type="OrthoDB" id="1655812at2"/>
<dbReference type="InParanoid" id="C2KZ60"/>
<name>C2KZ60_9FIRM</name>
<dbReference type="HOGENOM" id="CLU_099358_1_0_9"/>
<reference evidence="1 2" key="1">
    <citation type="submission" date="2009-04" db="EMBL/GenBank/DDBJ databases">
        <authorList>
            <person name="Qin X."/>
            <person name="Bachman B."/>
            <person name="Battles P."/>
            <person name="Bell A."/>
            <person name="Bess C."/>
            <person name="Bickham C."/>
            <person name="Chaboub L."/>
            <person name="Chen D."/>
            <person name="Coyle M."/>
            <person name="Deiros D.R."/>
            <person name="Dinh H."/>
            <person name="Forbes L."/>
            <person name="Fowler G."/>
            <person name="Francisco L."/>
            <person name="Fu Q."/>
            <person name="Gubbala S."/>
            <person name="Hale W."/>
            <person name="Han Y."/>
            <person name="Hemphill L."/>
            <person name="Highlander S.K."/>
            <person name="Hirani K."/>
            <person name="Hogues M."/>
            <person name="Jackson L."/>
            <person name="Jakkamsetti A."/>
            <person name="Javaid M."/>
            <person name="Jiang H."/>
            <person name="Korchina V."/>
            <person name="Kovar C."/>
            <person name="Lara F."/>
            <person name="Lee S."/>
            <person name="Mata R."/>
            <person name="Mathew T."/>
            <person name="Moen C."/>
            <person name="Morales K."/>
            <person name="Munidasa M."/>
            <person name="Nazareth L."/>
            <person name="Ngo R."/>
            <person name="Nguyen L."/>
            <person name="Okwuonu G."/>
            <person name="Ongeri F."/>
            <person name="Patil S."/>
            <person name="Petrosino J."/>
            <person name="Pham C."/>
            <person name="Pham P."/>
            <person name="Pu L.-L."/>
            <person name="Puazo M."/>
            <person name="Raj R."/>
            <person name="Reid J."/>
            <person name="Rouhana J."/>
            <person name="Saada N."/>
            <person name="Shang Y."/>
            <person name="Simmons D."/>
            <person name="Thornton R."/>
            <person name="Warren J."/>
            <person name="Weissenberger G."/>
            <person name="Zhang J."/>
            <person name="Zhang L."/>
            <person name="Zhou C."/>
            <person name="Zhu D."/>
            <person name="Muzny D."/>
            <person name="Worley K."/>
            <person name="Gibbs R."/>
        </authorList>
    </citation>
    <scope>NUCLEOTIDE SEQUENCE [LARGE SCALE GENOMIC DNA]</scope>
    <source>
        <strain evidence="1 2">F0268</strain>
    </source>
</reference>
<dbReference type="Proteomes" id="UP000004121">
    <property type="component" value="Unassembled WGS sequence"/>
</dbReference>
<dbReference type="Pfam" id="PF13958">
    <property type="entry name" value="ToxN_toxin"/>
    <property type="match status" value="1"/>
</dbReference>
<keyword evidence="2" id="KW-1185">Reference proteome</keyword>
<dbReference type="EMBL" id="ACKX01000180">
    <property type="protein sequence ID" value="EEJ50956.1"/>
    <property type="molecule type" value="Genomic_DNA"/>
</dbReference>
<evidence type="ECO:0000313" key="1">
    <source>
        <dbReference type="EMBL" id="EEJ50956.1"/>
    </source>
</evidence>
<sequence>MIADDKGREASWPPSFCEEVKLDFKEFRFVFIDTAYLKYLHNYDSEIFFSADTDYSKKPHLGILINCHGRKYVIPLTSAKRKHSGWRDVTATNYRIYEEIDIRTTVTDRYDVIVDQTDINKLRQNGIPEEEFAYHKKRILSVLEIKKMLPVVEGVYSYAELSTRSTEIEDEQRRNLMIKEYFFCKKIKTQIESKAKKIYERQIMSGVVAPYHCNYKLLESVADAYKNE</sequence>
<dbReference type="GO" id="GO:0004521">
    <property type="term" value="F:RNA endonuclease activity"/>
    <property type="evidence" value="ECO:0007669"/>
    <property type="project" value="InterPro"/>
</dbReference>
<dbReference type="eggNOG" id="ENOG502Z808">
    <property type="taxonomic scope" value="Bacteria"/>
</dbReference>
<accession>C2KZ60</accession>
<organism evidence="1 2">
    <name type="scientific">Oribacterium sinus F0268</name>
    <dbReference type="NCBI Taxonomy" id="585501"/>
    <lineage>
        <taxon>Bacteria</taxon>
        <taxon>Bacillati</taxon>
        <taxon>Bacillota</taxon>
        <taxon>Clostridia</taxon>
        <taxon>Lachnospirales</taxon>
        <taxon>Lachnospiraceae</taxon>
        <taxon>Oribacterium</taxon>
    </lineage>
</organism>